<dbReference type="GO" id="GO:0004664">
    <property type="term" value="F:prephenate dehydratase activity"/>
    <property type="evidence" value="ECO:0007669"/>
    <property type="project" value="UniProtKB-UniRule"/>
</dbReference>
<evidence type="ECO:0000256" key="3">
    <source>
        <dbReference type="ARBA" id="ARBA00021872"/>
    </source>
</evidence>
<dbReference type="FunFam" id="3.40.190.10:FF:000034">
    <property type="entry name" value="Chorismate mutase/prephenate dehydratase"/>
    <property type="match status" value="1"/>
</dbReference>
<dbReference type="SUPFAM" id="SSF53850">
    <property type="entry name" value="Periplasmic binding protein-like II"/>
    <property type="match status" value="1"/>
</dbReference>
<dbReference type="NCBIfam" id="NF008865">
    <property type="entry name" value="PRK11898.1"/>
    <property type="match status" value="1"/>
</dbReference>
<feature type="domain" description="Prephenate dehydratase" evidence="11">
    <location>
        <begin position="2"/>
        <end position="182"/>
    </location>
</feature>
<dbReference type="EMBL" id="AJAT01000011">
    <property type="protein sequence ID" value="EOL46220.1"/>
    <property type="molecule type" value="Genomic_DNA"/>
</dbReference>
<keyword evidence="6 10" id="KW-0584">Phenylalanine biosynthesis</keyword>
<dbReference type="GO" id="GO:0005737">
    <property type="term" value="C:cytoplasm"/>
    <property type="evidence" value="ECO:0007669"/>
    <property type="project" value="TreeGrafter"/>
</dbReference>
<dbReference type="PROSITE" id="PS00857">
    <property type="entry name" value="PREPHENATE_DEHYDR_1"/>
    <property type="match status" value="1"/>
</dbReference>
<dbReference type="PROSITE" id="PS51671">
    <property type="entry name" value="ACT"/>
    <property type="match status" value="1"/>
</dbReference>
<evidence type="ECO:0000259" key="12">
    <source>
        <dbReference type="PROSITE" id="PS51671"/>
    </source>
</evidence>
<keyword evidence="14" id="KW-1185">Reference proteome</keyword>
<evidence type="ECO:0000256" key="8">
    <source>
        <dbReference type="ARBA" id="ARBA00047848"/>
    </source>
</evidence>
<dbReference type="InterPro" id="IPR008242">
    <property type="entry name" value="Chor_mutase/pphenate_deHydtase"/>
</dbReference>
<dbReference type="InterPro" id="IPR018528">
    <property type="entry name" value="Preph_deHydtase_CS"/>
</dbReference>
<dbReference type="HOGENOM" id="CLU_035008_0_2_9"/>
<dbReference type="Proteomes" id="UP000013785">
    <property type="component" value="Unassembled WGS sequence"/>
</dbReference>
<protein>
    <recommendedName>
        <fullName evidence="3 10">Prephenate dehydratase</fullName>
        <shortName evidence="10">PDT</shortName>
        <ecNumber evidence="2 10">4.2.1.51</ecNumber>
    </recommendedName>
</protein>
<comment type="caution">
    <text evidence="13">The sequence shown here is derived from an EMBL/GenBank/DDBJ whole genome shotgun (WGS) entry which is preliminary data.</text>
</comment>
<proteinExistence type="predicted"/>
<evidence type="ECO:0000256" key="6">
    <source>
        <dbReference type="ARBA" id="ARBA00023222"/>
    </source>
</evidence>
<dbReference type="eggNOG" id="COG0077">
    <property type="taxonomic scope" value="Bacteria"/>
</dbReference>
<accession>R3WWR6</accession>
<dbReference type="CDD" id="cd13633">
    <property type="entry name" value="PBP2_Sa-PDT_like"/>
    <property type="match status" value="1"/>
</dbReference>
<evidence type="ECO:0000256" key="7">
    <source>
        <dbReference type="ARBA" id="ARBA00023239"/>
    </source>
</evidence>
<evidence type="ECO:0000256" key="10">
    <source>
        <dbReference type="RuleBase" id="RU361254"/>
    </source>
</evidence>
<sequence>MKIGYLGPESSFTYQAAKTGFPEGQLVPFSSIPACIKAVEYGKVALSVVPIENTLEGSVNTTVDYLYHQSAIPVGAELILPIHQQLMVSKENEKRWESVEKILSHPQALAQSSQFIQQHFPKAVVEATPSTTYAAQYVAEHPEEQIAAIAPKNAARTYQLAIVRENIQDIEINHTRFWVIGQPEISLPLSKKKSKTTLAITMPSNQPGSLHQALSAFSWRKISLSKIESRPLKTSLGEYFFLLDIEMDKPKILVDNAIEEIRLLGGEVKIFGHYGIYPVKTIE</sequence>
<evidence type="ECO:0000256" key="4">
    <source>
        <dbReference type="ARBA" id="ARBA00022605"/>
    </source>
</evidence>
<dbReference type="PANTHER" id="PTHR21022:SF19">
    <property type="entry name" value="PREPHENATE DEHYDRATASE-RELATED"/>
    <property type="match status" value="1"/>
</dbReference>
<dbReference type="PROSITE" id="PS00858">
    <property type="entry name" value="PREPHENATE_DEHYDR_2"/>
    <property type="match status" value="1"/>
</dbReference>
<dbReference type="InterPro" id="IPR001086">
    <property type="entry name" value="Preph_deHydtase"/>
</dbReference>
<evidence type="ECO:0000256" key="1">
    <source>
        <dbReference type="ARBA" id="ARBA00004741"/>
    </source>
</evidence>
<name>R3WWR6_9ENTE</name>
<keyword evidence="5 10" id="KW-0057">Aromatic amino acid biosynthesis</keyword>
<dbReference type="InterPro" id="IPR045865">
    <property type="entry name" value="ACT-like_dom_sf"/>
</dbReference>
<keyword evidence="4 10" id="KW-0028">Amino-acid biosynthesis</keyword>
<dbReference type="Gene3D" id="3.30.70.260">
    <property type="match status" value="1"/>
</dbReference>
<dbReference type="RefSeq" id="WP_010767698.1">
    <property type="nucleotide sequence ID" value="NZ_ASWE01000002.1"/>
</dbReference>
<evidence type="ECO:0000256" key="2">
    <source>
        <dbReference type="ARBA" id="ARBA00013147"/>
    </source>
</evidence>
<gene>
    <name evidence="10" type="primary">pheA</name>
    <name evidence="13" type="ORF">UC3_01026</name>
</gene>
<dbReference type="STRING" id="154621.RV11_GL000504"/>
<keyword evidence="7 10" id="KW-0456">Lyase</keyword>
<dbReference type="Pfam" id="PF00800">
    <property type="entry name" value="PDT"/>
    <property type="match status" value="1"/>
</dbReference>
<organism evidence="13 14">
    <name type="scientific">Enterococcus phoeniculicola ATCC BAA-412</name>
    <dbReference type="NCBI Taxonomy" id="1158610"/>
    <lineage>
        <taxon>Bacteria</taxon>
        <taxon>Bacillati</taxon>
        <taxon>Bacillota</taxon>
        <taxon>Bacilli</taxon>
        <taxon>Lactobacillales</taxon>
        <taxon>Enterococcaceae</taxon>
        <taxon>Enterococcus</taxon>
    </lineage>
</organism>
<reference evidence="13 14" key="1">
    <citation type="submission" date="2013-02" db="EMBL/GenBank/DDBJ databases">
        <title>The Genome Sequence of Enterococcus phoeniculicola BAA-412.</title>
        <authorList>
            <consortium name="The Broad Institute Genome Sequencing Platform"/>
            <consortium name="The Broad Institute Genome Sequencing Center for Infectious Disease"/>
            <person name="Earl A.M."/>
            <person name="Gilmore M.S."/>
            <person name="Lebreton F."/>
            <person name="Walker B."/>
            <person name="Young S.K."/>
            <person name="Zeng Q."/>
            <person name="Gargeya S."/>
            <person name="Fitzgerald M."/>
            <person name="Haas B."/>
            <person name="Abouelleil A."/>
            <person name="Alvarado L."/>
            <person name="Arachchi H.M."/>
            <person name="Berlin A.M."/>
            <person name="Chapman S.B."/>
            <person name="Dewar J."/>
            <person name="Goldberg J."/>
            <person name="Griggs A."/>
            <person name="Gujja S."/>
            <person name="Hansen M."/>
            <person name="Howarth C."/>
            <person name="Imamovic A."/>
            <person name="Larimer J."/>
            <person name="McCowan C."/>
            <person name="Murphy C."/>
            <person name="Neiman D."/>
            <person name="Pearson M."/>
            <person name="Priest M."/>
            <person name="Roberts A."/>
            <person name="Saif S."/>
            <person name="Shea T."/>
            <person name="Sisk P."/>
            <person name="Sykes S."/>
            <person name="Wortman J."/>
            <person name="Nusbaum C."/>
            <person name="Birren B."/>
        </authorList>
    </citation>
    <scope>NUCLEOTIDE SEQUENCE [LARGE SCALE GENOMIC DNA]</scope>
    <source>
        <strain evidence="13 14">ATCC BAA-412</strain>
    </source>
</reference>
<dbReference type="PROSITE" id="PS51171">
    <property type="entry name" value="PREPHENATE_DEHYDR_3"/>
    <property type="match status" value="1"/>
</dbReference>
<dbReference type="Gene3D" id="3.40.190.10">
    <property type="entry name" value="Periplasmic binding protein-like II"/>
    <property type="match status" value="2"/>
</dbReference>
<dbReference type="UniPathway" id="UPA00121">
    <property type="reaction ID" value="UER00345"/>
</dbReference>
<dbReference type="GO" id="GO:0009094">
    <property type="term" value="P:L-phenylalanine biosynthetic process"/>
    <property type="evidence" value="ECO:0007669"/>
    <property type="project" value="UniProtKB-UniPathway"/>
</dbReference>
<evidence type="ECO:0000256" key="9">
    <source>
        <dbReference type="PIRSR" id="PIRSR001500-2"/>
    </source>
</evidence>
<feature type="domain" description="ACT" evidence="12">
    <location>
        <begin position="198"/>
        <end position="275"/>
    </location>
</feature>
<dbReference type="PATRIC" id="fig|1158610.3.peg.1008"/>
<dbReference type="FunFam" id="3.40.190.10:FF:000064">
    <property type="entry name" value="Prephenate dehydratase"/>
    <property type="match status" value="1"/>
</dbReference>
<evidence type="ECO:0000256" key="5">
    <source>
        <dbReference type="ARBA" id="ARBA00023141"/>
    </source>
</evidence>
<dbReference type="SUPFAM" id="SSF55021">
    <property type="entry name" value="ACT-like"/>
    <property type="match status" value="1"/>
</dbReference>
<comment type="pathway">
    <text evidence="1 10">Amino-acid biosynthesis; L-phenylalanine biosynthesis; phenylpyruvate from prephenate: step 1/1.</text>
</comment>
<dbReference type="PIRSF" id="PIRSF001500">
    <property type="entry name" value="Chor_mut_pdt_Ppr"/>
    <property type="match status" value="1"/>
</dbReference>
<evidence type="ECO:0000313" key="13">
    <source>
        <dbReference type="EMBL" id="EOL46220.1"/>
    </source>
</evidence>
<dbReference type="InterPro" id="IPR002912">
    <property type="entry name" value="ACT_dom"/>
</dbReference>
<feature type="site" description="Essential for prephenate dehydratase activity" evidence="9">
    <location>
        <position position="175"/>
    </location>
</feature>
<dbReference type="AlphaFoldDB" id="R3WWR6"/>
<dbReference type="CDD" id="cd04905">
    <property type="entry name" value="ACT_CM-PDT"/>
    <property type="match status" value="1"/>
</dbReference>
<comment type="catalytic activity">
    <reaction evidence="8 10">
        <text>prephenate + H(+) = 3-phenylpyruvate + CO2 + H2O</text>
        <dbReference type="Rhea" id="RHEA:21648"/>
        <dbReference type="ChEBI" id="CHEBI:15377"/>
        <dbReference type="ChEBI" id="CHEBI:15378"/>
        <dbReference type="ChEBI" id="CHEBI:16526"/>
        <dbReference type="ChEBI" id="CHEBI:18005"/>
        <dbReference type="ChEBI" id="CHEBI:29934"/>
        <dbReference type="EC" id="4.2.1.51"/>
    </reaction>
</comment>
<evidence type="ECO:0000259" key="11">
    <source>
        <dbReference type="PROSITE" id="PS51171"/>
    </source>
</evidence>
<dbReference type="PANTHER" id="PTHR21022">
    <property type="entry name" value="PREPHENATE DEHYDRATASE P PROTEIN"/>
    <property type="match status" value="1"/>
</dbReference>
<evidence type="ECO:0000313" key="14">
    <source>
        <dbReference type="Proteomes" id="UP000013785"/>
    </source>
</evidence>
<dbReference type="OrthoDB" id="9802281at2"/>
<dbReference type="EC" id="4.2.1.51" evidence="2 10"/>